<accession>S5M2C2</accession>
<name>S5M2C2_9MOLU</name>
<feature type="transmembrane region" description="Helical" evidence="1">
    <location>
        <begin position="61"/>
        <end position="82"/>
    </location>
</feature>
<dbReference type="EMBL" id="CP005076">
    <property type="protein sequence ID" value="AGR42212.1"/>
    <property type="molecule type" value="Genomic_DNA"/>
</dbReference>
<keyword evidence="1" id="KW-1133">Transmembrane helix</keyword>
<dbReference type="HOGENOM" id="CLU_2411697_0_0_14"/>
<keyword evidence="1" id="KW-0472">Membrane</keyword>
<sequence length="92" mass="11056">MNILIITFIFLVVATINWIAATLIYKKFEGKLRGKNWIIGIVGLVFFISISWILAIFMSLIFLMIFMAIYLPWWLNYMYYLLKQNKIRERIL</sequence>
<protein>
    <recommendedName>
        <fullName evidence="4">Transmembrane protein</fullName>
    </recommendedName>
</protein>
<dbReference type="InParanoid" id="S5M2C2"/>
<feature type="transmembrane region" description="Helical" evidence="1">
    <location>
        <begin position="37"/>
        <end position="55"/>
    </location>
</feature>
<dbReference type="AlphaFoldDB" id="S5M2C2"/>
<organism evidence="2 3">
    <name type="scientific">Spiroplasma diminutum CUAS-1</name>
    <dbReference type="NCBI Taxonomy" id="1276221"/>
    <lineage>
        <taxon>Bacteria</taxon>
        <taxon>Bacillati</taxon>
        <taxon>Mycoplasmatota</taxon>
        <taxon>Mollicutes</taxon>
        <taxon>Entomoplasmatales</taxon>
        <taxon>Spiroplasmataceae</taxon>
        <taxon>Spiroplasma</taxon>
    </lineage>
</organism>
<evidence type="ECO:0000256" key="1">
    <source>
        <dbReference type="SAM" id="Phobius"/>
    </source>
</evidence>
<evidence type="ECO:0000313" key="3">
    <source>
        <dbReference type="Proteomes" id="UP000014983"/>
    </source>
</evidence>
<evidence type="ECO:0000313" key="2">
    <source>
        <dbReference type="EMBL" id="AGR42212.1"/>
    </source>
</evidence>
<keyword evidence="1" id="KW-0812">Transmembrane</keyword>
<dbReference type="Proteomes" id="UP000014983">
    <property type="component" value="Chromosome"/>
</dbReference>
<proteinExistence type="predicted"/>
<evidence type="ECO:0008006" key="4">
    <source>
        <dbReference type="Google" id="ProtNLM"/>
    </source>
</evidence>
<dbReference type="RefSeq" id="WP_020836444.1">
    <property type="nucleotide sequence ID" value="NC_021833.1"/>
</dbReference>
<reference evidence="2 3" key="1">
    <citation type="journal article" date="2013" name="Genome Biol. Evol.">
        <title>Comparison of metabolic capacities and inference of gene content evolution in mosquito-associated Spiroplasma diminutum and S. taiwanense.</title>
        <authorList>
            <person name="Lo W.S."/>
            <person name="Ku C."/>
            <person name="Chen L.L."/>
            <person name="Chang T.H."/>
            <person name="Kuo C.H."/>
        </authorList>
    </citation>
    <scope>NUCLEOTIDE SEQUENCE [LARGE SCALE GENOMIC DNA]</scope>
    <source>
        <strain evidence="2">CUAS-1</strain>
    </source>
</reference>
<feature type="transmembrane region" description="Helical" evidence="1">
    <location>
        <begin position="6"/>
        <end position="25"/>
    </location>
</feature>
<gene>
    <name evidence="2" type="ORF">SDIMI_v3c05080</name>
</gene>
<dbReference type="STRING" id="1276221.SDIMI_v3c05080"/>
<dbReference type="KEGG" id="sdi:SDIMI_v3c05080"/>
<keyword evidence="3" id="KW-1185">Reference proteome</keyword>